<dbReference type="VEuPathDB" id="FungiDB:H310_09354"/>
<dbReference type="InterPro" id="IPR036397">
    <property type="entry name" value="RNaseH_sf"/>
</dbReference>
<dbReference type="RefSeq" id="XP_008873626.1">
    <property type="nucleotide sequence ID" value="XM_008875404.1"/>
</dbReference>
<name>A0A024TV60_9STRA</name>
<proteinExistence type="predicted"/>
<evidence type="ECO:0008006" key="2">
    <source>
        <dbReference type="Google" id="ProtNLM"/>
    </source>
</evidence>
<dbReference type="GO" id="GO:0003676">
    <property type="term" value="F:nucleic acid binding"/>
    <property type="evidence" value="ECO:0007669"/>
    <property type="project" value="InterPro"/>
</dbReference>
<protein>
    <recommendedName>
        <fullName evidence="2">Transposase Tc1-like domain-containing protein</fullName>
    </recommendedName>
</protein>
<organism evidence="1">
    <name type="scientific">Aphanomyces invadans</name>
    <dbReference type="NCBI Taxonomy" id="157072"/>
    <lineage>
        <taxon>Eukaryota</taxon>
        <taxon>Sar</taxon>
        <taxon>Stramenopiles</taxon>
        <taxon>Oomycota</taxon>
        <taxon>Saprolegniomycetes</taxon>
        <taxon>Saprolegniales</taxon>
        <taxon>Verrucalvaceae</taxon>
        <taxon>Aphanomyces</taxon>
    </lineage>
</organism>
<reference evidence="1" key="1">
    <citation type="submission" date="2013-12" db="EMBL/GenBank/DDBJ databases">
        <title>The Genome Sequence of Aphanomyces invadans NJM9701.</title>
        <authorList>
            <consortium name="The Broad Institute Genomics Platform"/>
            <person name="Russ C."/>
            <person name="Tyler B."/>
            <person name="van West P."/>
            <person name="Dieguez-Uribeondo J."/>
            <person name="Young S.K."/>
            <person name="Zeng Q."/>
            <person name="Gargeya S."/>
            <person name="Fitzgerald M."/>
            <person name="Abouelleil A."/>
            <person name="Alvarado L."/>
            <person name="Chapman S.B."/>
            <person name="Gainer-Dewar J."/>
            <person name="Goldberg J."/>
            <person name="Griggs A."/>
            <person name="Gujja S."/>
            <person name="Hansen M."/>
            <person name="Howarth C."/>
            <person name="Imamovic A."/>
            <person name="Ireland A."/>
            <person name="Larimer J."/>
            <person name="McCowan C."/>
            <person name="Murphy C."/>
            <person name="Pearson M."/>
            <person name="Poon T.W."/>
            <person name="Priest M."/>
            <person name="Roberts A."/>
            <person name="Saif S."/>
            <person name="Shea T."/>
            <person name="Sykes S."/>
            <person name="Wortman J."/>
            <person name="Nusbaum C."/>
            <person name="Birren B."/>
        </authorList>
    </citation>
    <scope>NUCLEOTIDE SEQUENCE [LARGE SCALE GENOMIC DNA]</scope>
    <source>
        <strain evidence="1">NJM9701</strain>
    </source>
</reference>
<dbReference type="PANTHER" id="PTHR47169">
    <property type="entry name" value="OS01G0541250 PROTEIN"/>
    <property type="match status" value="1"/>
</dbReference>
<dbReference type="GeneID" id="20086404"/>
<gene>
    <name evidence="1" type="ORF">H310_09354</name>
</gene>
<evidence type="ECO:0000313" key="1">
    <source>
        <dbReference type="EMBL" id="ETV98065.1"/>
    </source>
</evidence>
<dbReference type="EMBL" id="KI913971">
    <property type="protein sequence ID" value="ETV98065.1"/>
    <property type="molecule type" value="Genomic_DNA"/>
</dbReference>
<dbReference type="AlphaFoldDB" id="A0A024TV60"/>
<accession>A0A024TV60</accession>
<dbReference type="Gene3D" id="3.30.420.10">
    <property type="entry name" value="Ribonuclease H-like superfamily/Ribonuclease H"/>
    <property type="match status" value="1"/>
</dbReference>
<sequence length="205" mass="23791">MCRREKKGNCSHKRTTILADLEASVKAADPYHRSAFRALAESTGIATTTLRRLVEAKKIRRRTSRVKPMLTDKHKAERFFVTQVNRRYYLLQDEDFPVRKCQSKRHITKFMFLTAVARSHFCGKCEGMLDGKIAKDVYRQYHIEHVIPNFLTSLQLQTADEERHFVQLGHLLDIRAQAPELLDIHHNVLAVSLMQLKELIAQPLL</sequence>